<dbReference type="RefSeq" id="YP_009213571.1">
    <property type="nucleotide sequence ID" value="NC_028955.1"/>
</dbReference>
<evidence type="ECO:0000313" key="2">
    <source>
        <dbReference type="Proteomes" id="UP000207741"/>
    </source>
</evidence>
<dbReference type="Proteomes" id="UP000207741">
    <property type="component" value="Segment"/>
</dbReference>
<protein>
    <submittedName>
        <fullName evidence="1">Uncharacterized protein</fullName>
    </submittedName>
</protein>
<name>A0A0K0KWT4_9CAUD</name>
<organism evidence="1 2">
    <name type="scientific">Prochlorococcus phage P-TIM68</name>
    <dbReference type="NCBI Taxonomy" id="1542477"/>
    <lineage>
        <taxon>Viruses</taxon>
        <taxon>Duplodnaviria</taxon>
        <taxon>Heunggongvirae</taxon>
        <taxon>Uroviricota</taxon>
        <taxon>Caudoviricetes</taxon>
        <taxon>Pantevenvirales</taxon>
        <taxon>Kyanoviridae</taxon>
        <taxon>Haifavirus</taxon>
        <taxon>Haifavirus tim68</taxon>
    </lineage>
</organism>
<sequence length="51" mass="6188">MIDLELTFDEQYEFIKLYDILRDMDFELTPLQESVFEKIQFTPNYSVYQGA</sequence>
<keyword evidence="2" id="KW-1185">Reference proteome</keyword>
<dbReference type="KEGG" id="vg:26640115"/>
<accession>A0A0K0KWT4</accession>
<dbReference type="EMBL" id="KM359505">
    <property type="protein sequence ID" value="AIR93604.1"/>
    <property type="molecule type" value="Genomic_DNA"/>
</dbReference>
<dbReference type="GeneID" id="26640115"/>
<dbReference type="OrthoDB" id="29230at10239"/>
<proteinExistence type="predicted"/>
<evidence type="ECO:0000313" key="1">
    <source>
        <dbReference type="EMBL" id="AIR93604.1"/>
    </source>
</evidence>
<reference evidence="2" key="1">
    <citation type="submission" date="2014-08" db="EMBL/GenBank/DDBJ databases">
        <authorList>
            <person name="Edwards T."/>
        </authorList>
    </citation>
    <scope>NUCLEOTIDE SEQUENCE [LARGE SCALE GENOMIC DNA]</scope>
</reference>